<dbReference type="AlphaFoldDB" id="A0AAV0ARV4"/>
<proteinExistence type="predicted"/>
<dbReference type="Proteomes" id="UP001153365">
    <property type="component" value="Unassembled WGS sequence"/>
</dbReference>
<protein>
    <submittedName>
        <fullName evidence="2">Uncharacterized protein</fullName>
    </submittedName>
</protein>
<sequence length="299" mass="35006">MSKIHIRARETTTTMVRNQSINHINNQTAESDSIMVLEGELVPTALHQWMRNKDKSRDDKVIPLATYKRCWFRCRQKNVGRSELNSKDQKFWKIFETKCSDGGGHGDKWDRPIDRYSVSFLLRSMEEDWELEQKTLENEDDNEVMEDIREAAKPIDLRRGSNSHGHQEDRGDWPMASDEDLRLKSDKRIKPRMEQREILTNQRKVTIGMINCRSDKDHEAGKTEASERSKDSGDYRVLSSGLAKVEFRRCYSHRKVLCTAGQIDWESQALEYGWWFVEVSLPAYRGMSMVDSGRRWIQA</sequence>
<evidence type="ECO:0000313" key="3">
    <source>
        <dbReference type="Proteomes" id="UP001153365"/>
    </source>
</evidence>
<comment type="caution">
    <text evidence="2">The sequence shown here is derived from an EMBL/GenBank/DDBJ whole genome shotgun (WGS) entry which is preliminary data.</text>
</comment>
<name>A0AAV0ARV4_PHAPC</name>
<reference evidence="2" key="1">
    <citation type="submission" date="2022-06" db="EMBL/GenBank/DDBJ databases">
        <authorList>
            <consortium name="SYNGENTA / RWTH Aachen University"/>
        </authorList>
    </citation>
    <scope>NUCLEOTIDE SEQUENCE</scope>
</reference>
<keyword evidence="3" id="KW-1185">Reference proteome</keyword>
<feature type="region of interest" description="Disordered" evidence="1">
    <location>
        <begin position="155"/>
        <end position="177"/>
    </location>
</feature>
<evidence type="ECO:0000256" key="1">
    <source>
        <dbReference type="SAM" id="MobiDB-lite"/>
    </source>
</evidence>
<dbReference type="EMBL" id="CALTRL010001326">
    <property type="protein sequence ID" value="CAH7672118.1"/>
    <property type="molecule type" value="Genomic_DNA"/>
</dbReference>
<accession>A0AAV0ARV4</accession>
<feature type="compositionally biased region" description="Basic and acidic residues" evidence="1">
    <location>
        <begin position="155"/>
        <end position="172"/>
    </location>
</feature>
<feature type="region of interest" description="Disordered" evidence="1">
    <location>
        <begin position="213"/>
        <end position="233"/>
    </location>
</feature>
<organism evidence="2 3">
    <name type="scientific">Phakopsora pachyrhizi</name>
    <name type="common">Asian soybean rust disease fungus</name>
    <dbReference type="NCBI Taxonomy" id="170000"/>
    <lineage>
        <taxon>Eukaryota</taxon>
        <taxon>Fungi</taxon>
        <taxon>Dikarya</taxon>
        <taxon>Basidiomycota</taxon>
        <taxon>Pucciniomycotina</taxon>
        <taxon>Pucciniomycetes</taxon>
        <taxon>Pucciniales</taxon>
        <taxon>Phakopsoraceae</taxon>
        <taxon>Phakopsora</taxon>
    </lineage>
</organism>
<gene>
    <name evidence="2" type="ORF">PPACK8108_LOCUS6905</name>
</gene>
<evidence type="ECO:0000313" key="2">
    <source>
        <dbReference type="EMBL" id="CAH7672118.1"/>
    </source>
</evidence>